<dbReference type="Pfam" id="PF13860">
    <property type="entry name" value="FlgD_ig"/>
    <property type="match status" value="1"/>
</dbReference>
<dbReference type="InterPro" id="IPR012334">
    <property type="entry name" value="Pectin_lyas_fold"/>
</dbReference>
<dbReference type="Proteomes" id="UP000179243">
    <property type="component" value="Unassembled WGS sequence"/>
</dbReference>
<evidence type="ECO:0000313" key="4">
    <source>
        <dbReference type="Proteomes" id="UP000179243"/>
    </source>
</evidence>
<dbReference type="InterPro" id="IPR025965">
    <property type="entry name" value="FlgD/Vpr_Ig-like"/>
</dbReference>
<dbReference type="AlphaFoldDB" id="A0A1F7F7J0"/>
<dbReference type="SUPFAM" id="SSF51126">
    <property type="entry name" value="Pectin lyase-like"/>
    <property type="match status" value="1"/>
</dbReference>
<dbReference type="Gene3D" id="2.60.40.4070">
    <property type="match status" value="1"/>
</dbReference>
<evidence type="ECO:0000313" key="3">
    <source>
        <dbReference type="EMBL" id="OGK02583.1"/>
    </source>
</evidence>
<feature type="domain" description="FlgD/Vpr Ig-like" evidence="2">
    <location>
        <begin position="462"/>
        <end position="512"/>
    </location>
</feature>
<dbReference type="Gene3D" id="2.160.20.10">
    <property type="entry name" value="Single-stranded right-handed beta-helix, Pectin lyase-like"/>
    <property type="match status" value="1"/>
</dbReference>
<name>A0A1F7F7J0_UNCRA</name>
<feature type="signal peptide" evidence="1">
    <location>
        <begin position="1"/>
        <end position="19"/>
    </location>
</feature>
<protein>
    <recommendedName>
        <fullName evidence="2">FlgD/Vpr Ig-like domain-containing protein</fullName>
    </recommendedName>
</protein>
<accession>A0A1F7F7J0</accession>
<dbReference type="EMBL" id="MFYX01000105">
    <property type="protein sequence ID" value="OGK02583.1"/>
    <property type="molecule type" value="Genomic_DNA"/>
</dbReference>
<evidence type="ECO:0000256" key="1">
    <source>
        <dbReference type="SAM" id="SignalP"/>
    </source>
</evidence>
<evidence type="ECO:0000259" key="2">
    <source>
        <dbReference type="Pfam" id="PF13860"/>
    </source>
</evidence>
<sequence length="525" mass="56698">MKTILSVACVLGSFLFTQAYTTADGKEVPPYPIPTTNVVRCSSFVSLYLALRSQASNRTYLITKDTLYNFNTATISIDSPGIKIIGASGDPTNCIIKGNGFENNNSVDFDLIRLQGGAHHVVFANITIAESRCHGVKYNGAGNAGTVFHNVRFINCGERDIKGPVTVDAPNCTLRYCHLENTKIPEATRCVGTPCDGQDDMGNYIAGIDIMSADSWVIHDSYFKNILGVSGGGRAGIFMWNGCRNVWAMRNTFINCDRSIAFGNYSSSSVSHDTSYILNNFIVPGVGNAVELYWTRKVRVFNNTLYSPYNNGSIIYGTTPTGNNADGDIRNNILFSGTISNTNSTPPDTSNNIILTRSLATVVSRWFPNNATGNLHLSSDTCRPVNRGVSLPQVTDDWDNTARTGTIDIGADEFGNTSAISYLPSETGPIKQGYLSPATPNPFNPSTVVRYGVANSDWGKRFTITVISADGSTVRTLKAGTAFPGSYAVAWDARDNTGKIVSSGAYAVRLSVGEKSMSTRVVFMK</sequence>
<proteinExistence type="predicted"/>
<gene>
    <name evidence="3" type="ORF">A2519_12265</name>
</gene>
<organism evidence="3 4">
    <name type="scientific">Candidatus Raymondbacteria bacterium RIFOXYD12_FULL_49_13</name>
    <dbReference type="NCBI Taxonomy" id="1817890"/>
    <lineage>
        <taxon>Bacteria</taxon>
        <taxon>Raymondiibacteriota</taxon>
    </lineage>
</organism>
<reference evidence="3 4" key="1">
    <citation type="journal article" date="2016" name="Nat. Commun.">
        <title>Thousands of microbial genomes shed light on interconnected biogeochemical processes in an aquifer system.</title>
        <authorList>
            <person name="Anantharaman K."/>
            <person name="Brown C.T."/>
            <person name="Hug L.A."/>
            <person name="Sharon I."/>
            <person name="Castelle C.J."/>
            <person name="Probst A.J."/>
            <person name="Thomas B.C."/>
            <person name="Singh A."/>
            <person name="Wilkins M.J."/>
            <person name="Karaoz U."/>
            <person name="Brodie E.L."/>
            <person name="Williams K.H."/>
            <person name="Hubbard S.S."/>
            <person name="Banfield J.F."/>
        </authorList>
    </citation>
    <scope>NUCLEOTIDE SEQUENCE [LARGE SCALE GENOMIC DNA]</scope>
</reference>
<comment type="caution">
    <text evidence="3">The sequence shown here is derived from an EMBL/GenBank/DDBJ whole genome shotgun (WGS) entry which is preliminary data.</text>
</comment>
<dbReference type="InterPro" id="IPR011050">
    <property type="entry name" value="Pectin_lyase_fold/virulence"/>
</dbReference>
<feature type="chain" id="PRO_5009528469" description="FlgD/Vpr Ig-like domain-containing protein" evidence="1">
    <location>
        <begin position="20"/>
        <end position="525"/>
    </location>
</feature>
<keyword evidence="1" id="KW-0732">Signal</keyword>